<keyword evidence="13" id="KW-1185">Reference proteome</keyword>
<dbReference type="GO" id="GO:0000226">
    <property type="term" value="P:microtubule cytoskeleton organization"/>
    <property type="evidence" value="ECO:0007669"/>
    <property type="project" value="TreeGrafter"/>
</dbReference>
<comment type="subcellular location">
    <subcellularLocation>
        <location evidence="1">Cytoplasm</location>
        <location evidence="1">Cytoskeleton</location>
    </subcellularLocation>
</comment>
<dbReference type="PANTHER" id="PTHR13720:SF50">
    <property type="entry name" value="ECHINODERM MICROTUBULE-ASSOCIATED PROTEIN-LIKE 2"/>
    <property type="match status" value="1"/>
</dbReference>
<evidence type="ECO:0000256" key="5">
    <source>
        <dbReference type="ARBA" id="ARBA00022701"/>
    </source>
</evidence>
<proteinExistence type="inferred from homology"/>
<evidence type="ECO:0000256" key="3">
    <source>
        <dbReference type="ARBA" id="ARBA00022490"/>
    </source>
</evidence>
<feature type="domain" description="EML-like second beta-propeller" evidence="11">
    <location>
        <begin position="649"/>
        <end position="899"/>
    </location>
</feature>
<evidence type="ECO:0000256" key="7">
    <source>
        <dbReference type="ARBA" id="ARBA00023212"/>
    </source>
</evidence>
<dbReference type="Pfam" id="PF03451">
    <property type="entry name" value="HELP"/>
    <property type="match status" value="1"/>
</dbReference>
<keyword evidence="7" id="KW-0206">Cytoskeleton</keyword>
<dbReference type="CDD" id="cd21931">
    <property type="entry name" value="TD_EMAP-like"/>
    <property type="match status" value="1"/>
</dbReference>
<dbReference type="GO" id="GO:0008017">
    <property type="term" value="F:microtubule binding"/>
    <property type="evidence" value="ECO:0007669"/>
    <property type="project" value="TreeGrafter"/>
</dbReference>
<dbReference type="InterPro" id="IPR055442">
    <property type="entry name" value="Beta-prop_EML-like_2nd"/>
</dbReference>
<sequence length="900" mass="98642">MYFDPFEPIREETPDDLLLAENESLRVRVAELEKTVHRQQSELMLLQTTSADLLRRLAKLESITAQNNNAISNGFKASPKPRALPKSVSRSSYNLSEATSPTSSSHLSRSLHATGSRGDRIEECPPLDTSTSSSSGLASTLINVSVGKSVRGSPLRKWMSHQNVKGSPSSMSIVSECTTNGRTTPSIISGSPHHSTWTVSRGISRSESVSTLYTSPRLRTNSGCNSREPIFNASSHVLQLQVTGRTVTVPVPTSVENFDPLPTQSAPQSLPPRLEWAYGYRGKDVRNNVHHLPTGELLYFSGSVVVLHNVEDHTQRHYTDHTSDIRSVCVHPNRVIVASGQTTRHQRERYPDLELRDPYVSVPDLESDLENALTEAHVRIWDSVTLSTLKILSGSKAMFEKAMSCLAFSVADGGNLLACVDDSYQHTLSIWNWASETKVATAKGANDQVFSIGWHPSLKNILVLCGKGHFSFWGLDLKHETIIKNSAIFEGKDKPKTVLSMCFAGSGDVITGDSNGTLTLWDPTTYKAKKQAHVVHHGGVFALCISKKGTLLSAGKDRTIAEWETTDLVRRRRPVELPDDAGVPRVLLNPVGDKIIVGTSRNTLYSGDFETGFEEIVDPTIHNVEKFQTILAFPGDAEDVTSCVALKPNHFVTTSADGCLRCYNSSTKRREWRRTLGESVTCASVNPSGSLLALGFATGTWKVMDLSSMEIVFEQTGSSQAVTAIQFAPSGDLIFVATKELFATIFRFETPQRLYQTARIGPLSSFAIFPDWDVNSQYIRANSTIGHIYHWSAINGELVDHATVRDVEWVTGNCRISYEAGYIAHAVEGITIVCRSPSKDLLVVGRDNGSVRLYDCPVQSTKAGFHALCGHTHAIAGLAYVGNDLVTAGIIDSSIFQWHS</sequence>
<dbReference type="Gene3D" id="2.130.10.10">
    <property type="entry name" value="YVTN repeat-like/Quinoprotein amine dehydrogenase"/>
    <property type="match status" value="2"/>
</dbReference>
<keyword evidence="6" id="KW-0677">Repeat</keyword>
<dbReference type="SUPFAM" id="SSF50998">
    <property type="entry name" value="Quinoprotein alcohol dehydrogenase-like"/>
    <property type="match status" value="1"/>
</dbReference>
<dbReference type="InterPro" id="IPR005108">
    <property type="entry name" value="HELP"/>
</dbReference>
<evidence type="ECO:0000256" key="4">
    <source>
        <dbReference type="ARBA" id="ARBA00022574"/>
    </source>
</evidence>
<dbReference type="SUPFAM" id="SSF75011">
    <property type="entry name" value="3-carboxy-cis,cis-mucoante lactonizing enzyme"/>
    <property type="match status" value="1"/>
</dbReference>
<dbReference type="InterPro" id="IPR001680">
    <property type="entry name" value="WD40_rpt"/>
</dbReference>
<dbReference type="SMART" id="SM00320">
    <property type="entry name" value="WD40"/>
    <property type="match status" value="10"/>
</dbReference>
<keyword evidence="8" id="KW-0175">Coiled coil</keyword>
<dbReference type="GO" id="GO:0005874">
    <property type="term" value="C:microtubule"/>
    <property type="evidence" value="ECO:0007669"/>
    <property type="project" value="UniProtKB-KW"/>
</dbReference>
<evidence type="ECO:0000259" key="11">
    <source>
        <dbReference type="Pfam" id="PF23414"/>
    </source>
</evidence>
<keyword evidence="5" id="KW-0493">Microtubule</keyword>
<feature type="domain" description="EML-like first beta-propeller" evidence="10">
    <location>
        <begin position="314"/>
        <end position="607"/>
    </location>
</feature>
<dbReference type="PANTHER" id="PTHR13720">
    <property type="entry name" value="WD-40 REPEAT PROTEIN"/>
    <property type="match status" value="1"/>
</dbReference>
<keyword evidence="3" id="KW-0963">Cytoplasm</keyword>
<dbReference type="Pfam" id="PF23414">
    <property type="entry name" value="Beta-prop_EML_2"/>
    <property type="match status" value="1"/>
</dbReference>
<feature type="compositionally biased region" description="Low complexity" evidence="9">
    <location>
        <begin position="95"/>
        <end position="114"/>
    </location>
</feature>
<evidence type="ECO:0000256" key="8">
    <source>
        <dbReference type="SAM" id="Coils"/>
    </source>
</evidence>
<organism evidence="12 13">
    <name type="scientific">Cylicocyclus nassatus</name>
    <name type="common">Nematode worm</name>
    <dbReference type="NCBI Taxonomy" id="53992"/>
    <lineage>
        <taxon>Eukaryota</taxon>
        <taxon>Metazoa</taxon>
        <taxon>Ecdysozoa</taxon>
        <taxon>Nematoda</taxon>
        <taxon>Chromadorea</taxon>
        <taxon>Rhabditida</taxon>
        <taxon>Rhabditina</taxon>
        <taxon>Rhabditomorpha</taxon>
        <taxon>Strongyloidea</taxon>
        <taxon>Strongylidae</taxon>
        <taxon>Cylicocyclus</taxon>
    </lineage>
</organism>
<dbReference type="InterPro" id="IPR015943">
    <property type="entry name" value="WD40/YVTN_repeat-like_dom_sf"/>
</dbReference>
<evidence type="ECO:0000313" key="12">
    <source>
        <dbReference type="EMBL" id="CAJ0590334.1"/>
    </source>
</evidence>
<dbReference type="InterPro" id="IPR011047">
    <property type="entry name" value="Quinoprotein_ADH-like_sf"/>
</dbReference>
<dbReference type="Proteomes" id="UP001176961">
    <property type="component" value="Unassembled WGS sequence"/>
</dbReference>
<dbReference type="GO" id="GO:0072686">
    <property type="term" value="C:mitotic spindle"/>
    <property type="evidence" value="ECO:0007669"/>
    <property type="project" value="TreeGrafter"/>
</dbReference>
<evidence type="ECO:0000256" key="9">
    <source>
        <dbReference type="SAM" id="MobiDB-lite"/>
    </source>
</evidence>
<evidence type="ECO:0000259" key="10">
    <source>
        <dbReference type="Pfam" id="PF23409"/>
    </source>
</evidence>
<dbReference type="InterPro" id="IPR055439">
    <property type="entry name" value="Beta-prop_EML_1st"/>
</dbReference>
<feature type="region of interest" description="Disordered" evidence="9">
    <location>
        <begin position="71"/>
        <end position="135"/>
    </location>
</feature>
<evidence type="ECO:0008006" key="14">
    <source>
        <dbReference type="Google" id="ProtNLM"/>
    </source>
</evidence>
<gene>
    <name evidence="12" type="ORF">CYNAS_LOCUS2317</name>
</gene>
<dbReference type="InterPro" id="IPR050630">
    <property type="entry name" value="WD_repeat_EMAP"/>
</dbReference>
<evidence type="ECO:0000313" key="13">
    <source>
        <dbReference type="Proteomes" id="UP001176961"/>
    </source>
</evidence>
<dbReference type="AlphaFoldDB" id="A0AA36GFH1"/>
<evidence type="ECO:0000256" key="2">
    <source>
        <dbReference type="ARBA" id="ARBA00006489"/>
    </source>
</evidence>
<reference evidence="12" key="1">
    <citation type="submission" date="2023-07" db="EMBL/GenBank/DDBJ databases">
        <authorList>
            <consortium name="CYATHOMIX"/>
        </authorList>
    </citation>
    <scope>NUCLEOTIDE SEQUENCE</scope>
    <source>
        <strain evidence="12">N/A</strain>
    </source>
</reference>
<dbReference type="InterPro" id="IPR049813">
    <property type="entry name" value="Elp-1-like_TD"/>
</dbReference>
<dbReference type="Pfam" id="PF23409">
    <property type="entry name" value="Beta-prop_EML"/>
    <property type="match status" value="1"/>
</dbReference>
<evidence type="ECO:0000256" key="1">
    <source>
        <dbReference type="ARBA" id="ARBA00004245"/>
    </source>
</evidence>
<keyword evidence="4" id="KW-0853">WD repeat</keyword>
<feature type="coiled-coil region" evidence="8">
    <location>
        <begin position="22"/>
        <end position="49"/>
    </location>
</feature>
<protein>
    <recommendedName>
        <fullName evidence="14">HELP domain-containing protein</fullName>
    </recommendedName>
</protein>
<comment type="similarity">
    <text evidence="2">Belongs to the WD repeat EMAP family.</text>
</comment>
<evidence type="ECO:0000256" key="6">
    <source>
        <dbReference type="ARBA" id="ARBA00022737"/>
    </source>
</evidence>
<comment type="caution">
    <text evidence="12">The sequence shown here is derived from an EMBL/GenBank/DDBJ whole genome shotgun (WGS) entry which is preliminary data.</text>
</comment>
<accession>A0AA36GFH1</accession>
<name>A0AA36GFH1_CYLNA</name>
<dbReference type="EMBL" id="CATQJL010000001">
    <property type="protein sequence ID" value="CAJ0590334.1"/>
    <property type="molecule type" value="Genomic_DNA"/>
</dbReference>